<feature type="region of interest" description="Disordered" evidence="1">
    <location>
        <begin position="1"/>
        <end position="69"/>
    </location>
</feature>
<dbReference type="Pfam" id="PF15555">
    <property type="entry name" value="DUF4658"/>
    <property type="match status" value="2"/>
</dbReference>
<dbReference type="GO" id="GO:0005886">
    <property type="term" value="C:plasma membrane"/>
    <property type="evidence" value="ECO:0007669"/>
    <property type="project" value="TreeGrafter"/>
</dbReference>
<sequence>MRTTALALSPCSQSETCRRPRKDGETASDSSRSRAEWEGRRACPPSILRHSRSERRSRGEEPQRSRRHVRFREPLEAAVHCKERPTFIGFVRNTPKLGEGSGAGCQPRDMFWQHLSPSESCPTAHKMPSRTQPTQIRSELSKSSPPLAMPTPQAPKAELKDWVWGGRLPSLDHLCSCACHTCLRGSESILFLSPDIASRDSPTIIRAPHPPTPHGGSSLLLRLAVCILLVMALGLCYGHTKPILLALEDLRNRVLVLTLRLRHVALTCWRCLLEL</sequence>
<dbReference type="PANTHER" id="PTHR36868:SF1">
    <property type="entry name" value="NUTRITIONALLY-REGULATED ADIPOSE AND CARDIAC ENRICHED PROTEIN HOMOLOG"/>
    <property type="match status" value="1"/>
</dbReference>
<gene>
    <name evidence="3" type="primary">LOC102826839</name>
</gene>
<organism evidence="2 3">
    <name type="scientific">Chrysochloris asiatica</name>
    <name type="common">Cape golden mole</name>
    <dbReference type="NCBI Taxonomy" id="185453"/>
    <lineage>
        <taxon>Eukaryota</taxon>
        <taxon>Metazoa</taxon>
        <taxon>Chordata</taxon>
        <taxon>Craniata</taxon>
        <taxon>Vertebrata</taxon>
        <taxon>Euteleostomi</taxon>
        <taxon>Mammalia</taxon>
        <taxon>Eutheria</taxon>
        <taxon>Afrotheria</taxon>
        <taxon>Chrysochloridae</taxon>
        <taxon>Chrysochlorinae</taxon>
        <taxon>Chrysochloris</taxon>
    </lineage>
</organism>
<dbReference type="AlphaFoldDB" id="A0A9B0T5Y8"/>
<keyword evidence="2" id="KW-1185">Reference proteome</keyword>
<dbReference type="PANTHER" id="PTHR36868">
    <property type="entry name" value="NUTRITIONALLY-REGULATED ADIPOSE AND CARDIAC ENRICHED PROTEIN HOMOLOG"/>
    <property type="match status" value="1"/>
</dbReference>
<dbReference type="RefSeq" id="XP_006839665.1">
    <property type="nucleotide sequence ID" value="XM_006839602.1"/>
</dbReference>
<evidence type="ECO:0000256" key="1">
    <source>
        <dbReference type="SAM" id="MobiDB-lite"/>
    </source>
</evidence>
<dbReference type="Proteomes" id="UP000504623">
    <property type="component" value="Unplaced"/>
</dbReference>
<evidence type="ECO:0000313" key="2">
    <source>
        <dbReference type="Proteomes" id="UP000504623"/>
    </source>
</evidence>
<reference evidence="3" key="1">
    <citation type="submission" date="2025-08" db="UniProtKB">
        <authorList>
            <consortium name="RefSeq"/>
        </authorList>
    </citation>
    <scope>IDENTIFICATION</scope>
    <source>
        <tissue evidence="3">Spleen</tissue>
    </source>
</reference>
<feature type="compositionally biased region" description="Basic and acidic residues" evidence="1">
    <location>
        <begin position="54"/>
        <end position="64"/>
    </location>
</feature>
<feature type="compositionally biased region" description="Polar residues" evidence="1">
    <location>
        <begin position="129"/>
        <end position="144"/>
    </location>
</feature>
<evidence type="ECO:0000313" key="3">
    <source>
        <dbReference type="RefSeq" id="XP_006839665.1"/>
    </source>
</evidence>
<dbReference type="InterPro" id="IPR028114">
    <property type="entry name" value="DUF4658"/>
</dbReference>
<proteinExistence type="predicted"/>
<feature type="compositionally biased region" description="Basic and acidic residues" evidence="1">
    <location>
        <begin position="16"/>
        <end position="41"/>
    </location>
</feature>
<dbReference type="OrthoDB" id="9535799at2759"/>
<protein>
    <submittedName>
        <fullName evidence="3">Nutritionally-regulated adipose and cardiac enriched protein homolog</fullName>
    </submittedName>
</protein>
<name>A0A9B0T5Y8_CHRAS</name>
<accession>A0A9B0T5Y8</accession>
<dbReference type="GeneID" id="102826839"/>
<feature type="region of interest" description="Disordered" evidence="1">
    <location>
        <begin position="117"/>
        <end position="152"/>
    </location>
</feature>